<geneLocation type="plasmid" evidence="1 2">
    <name>pVP-16-VB00198-1</name>
</geneLocation>
<protein>
    <submittedName>
        <fullName evidence="1">Uncharacterized protein</fullName>
    </submittedName>
</protein>
<keyword evidence="1" id="KW-0614">Plasmid</keyword>
<dbReference type="EMBL" id="CP097357">
    <property type="protein sequence ID" value="UYV29968.1"/>
    <property type="molecule type" value="Genomic_DNA"/>
</dbReference>
<evidence type="ECO:0000313" key="2">
    <source>
        <dbReference type="Proteomes" id="UP001163036"/>
    </source>
</evidence>
<dbReference type="Proteomes" id="UP001163036">
    <property type="component" value="Plasmid pVP-16-VB00198-1"/>
</dbReference>
<organism evidence="1 2">
    <name type="scientific">Vibrio parahaemolyticus</name>
    <dbReference type="NCBI Taxonomy" id="670"/>
    <lineage>
        <taxon>Bacteria</taxon>
        <taxon>Pseudomonadati</taxon>
        <taxon>Pseudomonadota</taxon>
        <taxon>Gammaproteobacteria</taxon>
        <taxon>Vibrionales</taxon>
        <taxon>Vibrionaceae</taxon>
        <taxon>Vibrio</taxon>
    </lineage>
</organism>
<dbReference type="AlphaFoldDB" id="A0AA46UQC7"/>
<name>A0AA46UQC7_VIBPH</name>
<dbReference type="RefSeq" id="WP_053312552.1">
    <property type="nucleotide sequence ID" value="NZ_CP062152.1"/>
</dbReference>
<proteinExistence type="predicted"/>
<reference evidence="1" key="1">
    <citation type="submission" date="2022-05" db="EMBL/GenBank/DDBJ databases">
        <title>Megaplasmid of Vibrio parahaemolyticus.</title>
        <authorList>
            <person name="Strauch E."/>
            <person name="Borowiak M."/>
        </authorList>
    </citation>
    <scope>NUCLEOTIDE SEQUENCE</scope>
    <source>
        <strain evidence="1">16-VB00198</strain>
        <plasmid evidence="1">pVP-16-VB00198-1</plasmid>
    </source>
</reference>
<sequence length="120" mass="13366">MEKQLSVSAAKQLIEFIFSTNYRLAPDGDGLFASKEEAISFVESSEYNPCNPLCVCFDTKQGSYWDSVSATFNGEIWEMEDYSMGGAYASGTTIEDALINLRKQCDLDDDFCPVELSIIK</sequence>
<gene>
    <name evidence="1" type="ORF">M5598_28700</name>
</gene>
<evidence type="ECO:0000313" key="1">
    <source>
        <dbReference type="EMBL" id="UYV29968.1"/>
    </source>
</evidence>
<accession>A0AA46UQC7</accession>